<evidence type="ECO:0000259" key="9">
    <source>
        <dbReference type="PROSITE" id="PS50109"/>
    </source>
</evidence>
<organism evidence="10 11">
    <name type="scientific">Caulobacter segnis</name>
    <dbReference type="NCBI Taxonomy" id="88688"/>
    <lineage>
        <taxon>Bacteria</taxon>
        <taxon>Pseudomonadati</taxon>
        <taxon>Pseudomonadota</taxon>
        <taxon>Alphaproteobacteria</taxon>
        <taxon>Caulobacterales</taxon>
        <taxon>Caulobacteraceae</taxon>
        <taxon>Caulobacter</taxon>
    </lineage>
</organism>
<name>A0ABY4ZLG6_9CAUL</name>
<evidence type="ECO:0000256" key="2">
    <source>
        <dbReference type="ARBA" id="ARBA00012438"/>
    </source>
</evidence>
<dbReference type="InterPro" id="IPR003594">
    <property type="entry name" value="HATPase_dom"/>
</dbReference>
<keyword evidence="3" id="KW-0597">Phosphoprotein</keyword>
<dbReference type="InterPro" id="IPR003661">
    <property type="entry name" value="HisK_dim/P_dom"/>
</dbReference>
<evidence type="ECO:0000313" key="11">
    <source>
        <dbReference type="Proteomes" id="UP001057520"/>
    </source>
</evidence>
<dbReference type="PROSITE" id="PS50109">
    <property type="entry name" value="HIS_KIN"/>
    <property type="match status" value="1"/>
</dbReference>
<keyword evidence="8" id="KW-0902">Two-component regulatory system</keyword>
<dbReference type="InterPro" id="IPR004358">
    <property type="entry name" value="Sig_transdc_His_kin-like_C"/>
</dbReference>
<dbReference type="Pfam" id="PF13188">
    <property type="entry name" value="PAS_8"/>
    <property type="match status" value="1"/>
</dbReference>
<dbReference type="InterPro" id="IPR035965">
    <property type="entry name" value="PAS-like_dom_sf"/>
</dbReference>
<dbReference type="PANTHER" id="PTHR43065">
    <property type="entry name" value="SENSOR HISTIDINE KINASE"/>
    <property type="match status" value="1"/>
</dbReference>
<dbReference type="Pfam" id="PF02518">
    <property type="entry name" value="HATPase_c"/>
    <property type="match status" value="1"/>
</dbReference>
<evidence type="ECO:0000256" key="4">
    <source>
        <dbReference type="ARBA" id="ARBA00022679"/>
    </source>
</evidence>
<dbReference type="InterPro" id="IPR005467">
    <property type="entry name" value="His_kinase_dom"/>
</dbReference>
<dbReference type="CDD" id="cd00082">
    <property type="entry name" value="HisKA"/>
    <property type="match status" value="1"/>
</dbReference>
<dbReference type="Pfam" id="PF00512">
    <property type="entry name" value="HisKA"/>
    <property type="match status" value="1"/>
</dbReference>
<dbReference type="InterPro" id="IPR036890">
    <property type="entry name" value="HATPase_C_sf"/>
</dbReference>
<dbReference type="Gene3D" id="1.10.287.130">
    <property type="match status" value="1"/>
</dbReference>
<dbReference type="PANTHER" id="PTHR43065:SF10">
    <property type="entry name" value="PEROXIDE STRESS-ACTIVATED HISTIDINE KINASE MAK3"/>
    <property type="match status" value="1"/>
</dbReference>
<dbReference type="GO" id="GO:0005524">
    <property type="term" value="F:ATP binding"/>
    <property type="evidence" value="ECO:0007669"/>
    <property type="project" value="UniProtKB-KW"/>
</dbReference>
<dbReference type="Proteomes" id="UP001057520">
    <property type="component" value="Chromosome"/>
</dbReference>
<sequence>MTDRARVLGGVAPEALKAAAFDLSPEPALVVDREGGLVAVNEAAEALFGHGLSLLARGRFRAALPPGSVLVSLLDRAITEGALVREHGVEVNLFGQPPFEADGAAAPLGDGSVLLTLHVKGVLGVDRGADAAGLRSVVGLGKMLAHEIKNPLAGIRGAAQLLKTGASAVDQPLAQLIVDETDRIRRLVDRMEAFSDEVPTPREPVNIHQVLDRVRALVANGVADGLQLKESYDPSLPPVWGDEDHLIQIFLNLTKNAAEAAHMRGDDRGQISIHTAWRPGVRVRGADGKSTSGAPIEVKVIDNGPGVPASLREHLFQPFVTTKVNGTGLGLALVTKLVTAHGGLIDFESEPGRTVFRVLLPVAPQNGAPDTLSGDA</sequence>
<keyword evidence="11" id="KW-1185">Reference proteome</keyword>
<proteinExistence type="predicted"/>
<dbReference type="EMBL" id="CP096040">
    <property type="protein sequence ID" value="USQ93653.1"/>
    <property type="molecule type" value="Genomic_DNA"/>
</dbReference>
<gene>
    <name evidence="10" type="ORF">MZV50_13520</name>
</gene>
<evidence type="ECO:0000256" key="5">
    <source>
        <dbReference type="ARBA" id="ARBA00022741"/>
    </source>
</evidence>
<evidence type="ECO:0000256" key="7">
    <source>
        <dbReference type="ARBA" id="ARBA00022840"/>
    </source>
</evidence>
<keyword evidence="6" id="KW-0418">Kinase</keyword>
<evidence type="ECO:0000256" key="8">
    <source>
        <dbReference type="ARBA" id="ARBA00023012"/>
    </source>
</evidence>
<dbReference type="SMART" id="SM00387">
    <property type="entry name" value="HATPase_c"/>
    <property type="match status" value="1"/>
</dbReference>
<evidence type="ECO:0000313" key="10">
    <source>
        <dbReference type="EMBL" id="USQ93653.1"/>
    </source>
</evidence>
<comment type="catalytic activity">
    <reaction evidence="1">
        <text>ATP + protein L-histidine = ADP + protein N-phospho-L-histidine.</text>
        <dbReference type="EC" id="2.7.13.3"/>
    </reaction>
</comment>
<feature type="domain" description="Histidine kinase" evidence="9">
    <location>
        <begin position="143"/>
        <end position="364"/>
    </location>
</feature>
<keyword evidence="7 10" id="KW-0067">ATP-binding</keyword>
<dbReference type="PRINTS" id="PR00344">
    <property type="entry name" value="BCTRLSENSOR"/>
</dbReference>
<evidence type="ECO:0000256" key="3">
    <source>
        <dbReference type="ARBA" id="ARBA00022553"/>
    </source>
</evidence>
<dbReference type="SMART" id="SM00388">
    <property type="entry name" value="HisKA"/>
    <property type="match status" value="1"/>
</dbReference>
<keyword evidence="4" id="KW-0808">Transferase</keyword>
<reference evidence="10 11" key="1">
    <citation type="submission" date="2022-04" db="EMBL/GenBank/DDBJ databases">
        <title>Genome sequence of soybean root-associated Caulobacter segnis RL271.</title>
        <authorList>
            <person name="Longley R."/>
            <person name="Bonito G."/>
            <person name="Trigodet F."/>
            <person name="Crosson S."/>
            <person name="Fiebig A."/>
        </authorList>
    </citation>
    <scope>NUCLEOTIDE SEQUENCE [LARGE SCALE GENOMIC DNA]</scope>
    <source>
        <strain evidence="10 11">RL271</strain>
    </source>
</reference>
<protein>
    <recommendedName>
        <fullName evidence="2">histidine kinase</fullName>
        <ecNumber evidence="2">2.7.13.3</ecNumber>
    </recommendedName>
</protein>
<evidence type="ECO:0000256" key="6">
    <source>
        <dbReference type="ARBA" id="ARBA00022777"/>
    </source>
</evidence>
<dbReference type="InterPro" id="IPR036097">
    <property type="entry name" value="HisK_dim/P_sf"/>
</dbReference>
<dbReference type="SUPFAM" id="SSF47384">
    <property type="entry name" value="Homodimeric domain of signal transducing histidine kinase"/>
    <property type="match status" value="1"/>
</dbReference>
<dbReference type="Gene3D" id="3.30.565.10">
    <property type="entry name" value="Histidine kinase-like ATPase, C-terminal domain"/>
    <property type="match status" value="1"/>
</dbReference>
<dbReference type="SUPFAM" id="SSF55874">
    <property type="entry name" value="ATPase domain of HSP90 chaperone/DNA topoisomerase II/histidine kinase"/>
    <property type="match status" value="1"/>
</dbReference>
<accession>A0ABY4ZLG6</accession>
<dbReference type="EC" id="2.7.13.3" evidence="2"/>
<evidence type="ECO:0000256" key="1">
    <source>
        <dbReference type="ARBA" id="ARBA00000085"/>
    </source>
</evidence>
<dbReference type="SUPFAM" id="SSF55785">
    <property type="entry name" value="PYP-like sensor domain (PAS domain)"/>
    <property type="match status" value="1"/>
</dbReference>
<dbReference type="Gene3D" id="3.30.450.20">
    <property type="entry name" value="PAS domain"/>
    <property type="match status" value="1"/>
</dbReference>
<keyword evidence="5" id="KW-0547">Nucleotide-binding</keyword>
<dbReference type="InterPro" id="IPR000014">
    <property type="entry name" value="PAS"/>
</dbReference>